<name>A0A8K1CB18_PYTOL</name>
<evidence type="ECO:0000313" key="2">
    <source>
        <dbReference type="Proteomes" id="UP000794436"/>
    </source>
</evidence>
<organism evidence="1 2">
    <name type="scientific">Pythium oligandrum</name>
    <name type="common">Mycoparasitic fungus</name>
    <dbReference type="NCBI Taxonomy" id="41045"/>
    <lineage>
        <taxon>Eukaryota</taxon>
        <taxon>Sar</taxon>
        <taxon>Stramenopiles</taxon>
        <taxon>Oomycota</taxon>
        <taxon>Peronosporomycetes</taxon>
        <taxon>Pythiales</taxon>
        <taxon>Pythiaceae</taxon>
        <taxon>Pythium</taxon>
    </lineage>
</organism>
<dbReference type="Proteomes" id="UP000794436">
    <property type="component" value="Unassembled WGS sequence"/>
</dbReference>
<dbReference type="AlphaFoldDB" id="A0A8K1CB18"/>
<protein>
    <submittedName>
        <fullName evidence="1">Uncharacterized protein</fullName>
    </submittedName>
</protein>
<evidence type="ECO:0000313" key="1">
    <source>
        <dbReference type="EMBL" id="TMW59703.1"/>
    </source>
</evidence>
<accession>A0A8K1CB18</accession>
<gene>
    <name evidence="1" type="ORF">Poli38472_004772</name>
</gene>
<keyword evidence="2" id="KW-1185">Reference proteome</keyword>
<sequence>MARVGELTSIFSGGANTFPLVRHEYYLLTGTEGEALEALERQPSLFDCIPTKPLELKRIIGTYECTTAFWTM</sequence>
<reference evidence="1" key="1">
    <citation type="submission" date="2019-03" db="EMBL/GenBank/DDBJ databases">
        <title>Long read genome sequence of the mycoparasitic Pythium oligandrum ATCC 38472 isolated from sugarbeet rhizosphere.</title>
        <authorList>
            <person name="Gaulin E."/>
        </authorList>
    </citation>
    <scope>NUCLEOTIDE SEQUENCE</scope>
    <source>
        <strain evidence="1">ATCC 38472_TT</strain>
    </source>
</reference>
<dbReference type="EMBL" id="SPLM01000109">
    <property type="protein sequence ID" value="TMW59703.1"/>
    <property type="molecule type" value="Genomic_DNA"/>
</dbReference>
<comment type="caution">
    <text evidence="1">The sequence shown here is derived from an EMBL/GenBank/DDBJ whole genome shotgun (WGS) entry which is preliminary data.</text>
</comment>
<proteinExistence type="predicted"/>